<evidence type="ECO:0000256" key="1">
    <source>
        <dbReference type="PROSITE-ProRule" id="PRU00169"/>
    </source>
</evidence>
<dbReference type="InterPro" id="IPR001789">
    <property type="entry name" value="Sig_transdc_resp-reg_receiver"/>
</dbReference>
<organism evidence="4 5">
    <name type="scientific">Candidatus Thiodiazotropha endoloripes</name>
    <dbReference type="NCBI Taxonomy" id="1818881"/>
    <lineage>
        <taxon>Bacteria</taxon>
        <taxon>Pseudomonadati</taxon>
        <taxon>Pseudomonadota</taxon>
        <taxon>Gammaproteobacteria</taxon>
        <taxon>Chromatiales</taxon>
        <taxon>Sedimenticolaceae</taxon>
        <taxon>Candidatus Thiodiazotropha</taxon>
    </lineage>
</organism>
<dbReference type="GO" id="GO:0000160">
    <property type="term" value="P:phosphorelay signal transduction system"/>
    <property type="evidence" value="ECO:0007669"/>
    <property type="project" value="InterPro"/>
</dbReference>
<dbReference type="GO" id="GO:0008081">
    <property type="term" value="F:phosphoric diester hydrolase activity"/>
    <property type="evidence" value="ECO:0007669"/>
    <property type="project" value="UniProtKB-ARBA"/>
</dbReference>
<dbReference type="SMART" id="SM00448">
    <property type="entry name" value="REC"/>
    <property type="match status" value="1"/>
</dbReference>
<dbReference type="PANTHER" id="PTHR45228:SF5">
    <property type="entry name" value="CYCLIC DI-GMP PHOSPHODIESTERASE VC_1348-RELATED"/>
    <property type="match status" value="1"/>
</dbReference>
<evidence type="ECO:0000259" key="2">
    <source>
        <dbReference type="PROSITE" id="PS50110"/>
    </source>
</evidence>
<dbReference type="Proteomes" id="UP000094849">
    <property type="component" value="Unassembled WGS sequence"/>
</dbReference>
<reference evidence="4 5" key="1">
    <citation type="submission" date="2016-03" db="EMBL/GenBank/DDBJ databases">
        <title>Chemosynthetic sulphur-oxidizing symbionts of marine invertebrate animals are capable of nitrogen fixation.</title>
        <authorList>
            <person name="Petersen J.M."/>
            <person name="Kemper A."/>
            <person name="Gruber-Vodicka H."/>
            <person name="Cardini U."/>
            <person name="Geest Mvander."/>
            <person name="Kleiner M."/>
            <person name="Bulgheresi S."/>
            <person name="Fussmann M."/>
            <person name="Herbold C."/>
            <person name="Seah B.K.B."/>
            <person name="Antony C.Paul."/>
            <person name="Liu D."/>
            <person name="Belitz A."/>
            <person name="Weber M."/>
        </authorList>
    </citation>
    <scope>NUCLEOTIDE SEQUENCE [LARGE SCALE GENOMIC DNA]</scope>
    <source>
        <strain evidence="4">G_D</strain>
    </source>
</reference>
<dbReference type="InterPro" id="IPR003607">
    <property type="entry name" value="HD/PDEase_dom"/>
</dbReference>
<dbReference type="InterPro" id="IPR011006">
    <property type="entry name" value="CheY-like_superfamily"/>
</dbReference>
<dbReference type="AlphaFoldDB" id="A0A1E2UPG8"/>
<dbReference type="PANTHER" id="PTHR45228">
    <property type="entry name" value="CYCLIC DI-GMP PHOSPHODIESTERASE TM_0186-RELATED"/>
    <property type="match status" value="1"/>
</dbReference>
<comment type="caution">
    <text evidence="4">The sequence shown here is derived from an EMBL/GenBank/DDBJ whole genome shotgun (WGS) entry which is preliminary data.</text>
</comment>
<dbReference type="PROSITE" id="PS51832">
    <property type="entry name" value="HD_GYP"/>
    <property type="match status" value="1"/>
</dbReference>
<name>A0A1E2UPG8_9GAMM</name>
<dbReference type="InterPro" id="IPR052020">
    <property type="entry name" value="Cyclic_di-GMP/3'3'-cGAMP_PDE"/>
</dbReference>
<feature type="domain" description="Response regulatory" evidence="2">
    <location>
        <begin position="10"/>
        <end position="127"/>
    </location>
</feature>
<dbReference type="CDD" id="cd00077">
    <property type="entry name" value="HDc"/>
    <property type="match status" value="1"/>
</dbReference>
<keyword evidence="1" id="KW-0597">Phosphoprotein</keyword>
<feature type="domain" description="HD-GYP" evidence="3">
    <location>
        <begin position="154"/>
        <end position="364"/>
    </location>
</feature>
<dbReference type="SUPFAM" id="SSF52172">
    <property type="entry name" value="CheY-like"/>
    <property type="match status" value="1"/>
</dbReference>
<dbReference type="InterPro" id="IPR037522">
    <property type="entry name" value="HD_GYP_dom"/>
</dbReference>
<dbReference type="EMBL" id="LVJZ01000003">
    <property type="protein sequence ID" value="ODB96609.1"/>
    <property type="molecule type" value="Genomic_DNA"/>
</dbReference>
<dbReference type="SUPFAM" id="SSF109604">
    <property type="entry name" value="HD-domain/PDEase-like"/>
    <property type="match status" value="1"/>
</dbReference>
<feature type="modified residue" description="4-aspartylphosphate" evidence="1">
    <location>
        <position position="60"/>
    </location>
</feature>
<evidence type="ECO:0000313" key="5">
    <source>
        <dbReference type="Proteomes" id="UP000094849"/>
    </source>
</evidence>
<dbReference type="CDD" id="cd19920">
    <property type="entry name" value="REC_PA4781-like"/>
    <property type="match status" value="1"/>
</dbReference>
<dbReference type="Gene3D" id="3.40.50.2300">
    <property type="match status" value="1"/>
</dbReference>
<dbReference type="RefSeq" id="WP_069024332.1">
    <property type="nucleotide sequence ID" value="NZ_LVJZ01000003.1"/>
</dbReference>
<proteinExistence type="predicted"/>
<dbReference type="Pfam" id="PF00072">
    <property type="entry name" value="Response_reg"/>
    <property type="match status" value="1"/>
</dbReference>
<protein>
    <submittedName>
        <fullName evidence="4">Two-component system response regulator</fullName>
    </submittedName>
</protein>
<dbReference type="PROSITE" id="PS50110">
    <property type="entry name" value="RESPONSE_REGULATORY"/>
    <property type="match status" value="1"/>
</dbReference>
<accession>A0A1E2UPG8</accession>
<gene>
    <name evidence="4" type="ORF">A3196_07480</name>
</gene>
<keyword evidence="5" id="KW-1185">Reference proteome</keyword>
<evidence type="ECO:0000313" key="4">
    <source>
        <dbReference type="EMBL" id="ODB96609.1"/>
    </source>
</evidence>
<sequence>MKKHNEQKARILLVDDEKFYIDVLVEILNQNYQVIVAKDGESALQRATHEDLIPDLILLDILMPDIDGYEVCQRLKQNPLTRDIPVIFLTVKSEVDDELRGFTLGAVDYITKPISPPIVESRVANHLALARGKRILSDENSLLELRVQERTKEIRRTQDVAIRCMASLAETRDNETGNHIKRTQYYIRLLCEKLKDHPEYKEYLTEDTVDRLFRSAPLHDIGKVGIPDQILMKPGKLTEDEWVVMRTHSQLGHDALVKAECDFGTTEFLAMAKEVTLTHHEKWDGSGYPQGLKGSQIPIFGRLMALADVYDALVNKRVYKEAYSHGSAVEIILESSGSHFDPVIVEAFKALEGEFNDIAIKFADS</sequence>
<dbReference type="Pfam" id="PF13487">
    <property type="entry name" value="HD_5"/>
    <property type="match status" value="1"/>
</dbReference>
<dbReference type="Gene3D" id="1.10.3210.10">
    <property type="entry name" value="Hypothetical protein af1432"/>
    <property type="match status" value="1"/>
</dbReference>
<evidence type="ECO:0000259" key="3">
    <source>
        <dbReference type="PROSITE" id="PS51832"/>
    </source>
</evidence>
<dbReference type="SMART" id="SM00471">
    <property type="entry name" value="HDc"/>
    <property type="match status" value="1"/>
</dbReference>
<dbReference type="STRING" id="1818881.A3196_07480"/>